<evidence type="ECO:0000256" key="1">
    <source>
        <dbReference type="SAM" id="Phobius"/>
    </source>
</evidence>
<dbReference type="EMBL" id="BAABAT010000022">
    <property type="protein sequence ID" value="GAA4255940.1"/>
    <property type="molecule type" value="Genomic_DNA"/>
</dbReference>
<organism evidence="3 4">
    <name type="scientific">Dactylosporangium darangshiense</name>
    <dbReference type="NCBI Taxonomy" id="579108"/>
    <lineage>
        <taxon>Bacteria</taxon>
        <taxon>Bacillati</taxon>
        <taxon>Actinomycetota</taxon>
        <taxon>Actinomycetes</taxon>
        <taxon>Micromonosporales</taxon>
        <taxon>Micromonosporaceae</taxon>
        <taxon>Dactylosporangium</taxon>
    </lineage>
</organism>
<reference evidence="4" key="1">
    <citation type="journal article" date="2019" name="Int. J. Syst. Evol. Microbiol.">
        <title>The Global Catalogue of Microorganisms (GCM) 10K type strain sequencing project: providing services to taxonomists for standard genome sequencing and annotation.</title>
        <authorList>
            <consortium name="The Broad Institute Genomics Platform"/>
            <consortium name="The Broad Institute Genome Sequencing Center for Infectious Disease"/>
            <person name="Wu L."/>
            <person name="Ma J."/>
        </authorList>
    </citation>
    <scope>NUCLEOTIDE SEQUENCE [LARGE SCALE GENOMIC DNA]</scope>
    <source>
        <strain evidence="4">JCM 17441</strain>
    </source>
</reference>
<evidence type="ECO:0000313" key="3">
    <source>
        <dbReference type="EMBL" id="GAA4255940.1"/>
    </source>
</evidence>
<dbReference type="Proteomes" id="UP001500620">
    <property type="component" value="Unassembled WGS sequence"/>
</dbReference>
<dbReference type="RefSeq" id="WP_345132957.1">
    <property type="nucleotide sequence ID" value="NZ_BAABAT010000022.1"/>
</dbReference>
<keyword evidence="1" id="KW-0812">Transmembrane</keyword>
<accession>A0ABP8DHJ4</accession>
<protein>
    <submittedName>
        <fullName evidence="3">Dynamin family protein</fullName>
    </submittedName>
</protein>
<dbReference type="Gene3D" id="3.40.50.300">
    <property type="entry name" value="P-loop containing nucleotide triphosphate hydrolases"/>
    <property type="match status" value="1"/>
</dbReference>
<keyword evidence="1" id="KW-0472">Membrane</keyword>
<dbReference type="InterPro" id="IPR045063">
    <property type="entry name" value="Dynamin_N"/>
</dbReference>
<evidence type="ECO:0000259" key="2">
    <source>
        <dbReference type="Pfam" id="PF00350"/>
    </source>
</evidence>
<keyword evidence="1" id="KW-1133">Transmembrane helix</keyword>
<name>A0ABP8DHJ4_9ACTN</name>
<proteinExistence type="predicted"/>
<dbReference type="Pfam" id="PF00350">
    <property type="entry name" value="Dynamin_N"/>
    <property type="match status" value="1"/>
</dbReference>
<evidence type="ECO:0000313" key="4">
    <source>
        <dbReference type="Proteomes" id="UP001500620"/>
    </source>
</evidence>
<dbReference type="PANTHER" id="PTHR43681:SF1">
    <property type="entry name" value="SARCALUMENIN"/>
    <property type="match status" value="1"/>
</dbReference>
<comment type="caution">
    <text evidence="3">The sequence shown here is derived from an EMBL/GenBank/DDBJ whole genome shotgun (WGS) entry which is preliminary data.</text>
</comment>
<dbReference type="PANTHER" id="PTHR43681">
    <property type="entry name" value="TRANSMEMBRANE GTPASE FZO"/>
    <property type="match status" value="1"/>
</dbReference>
<sequence length="601" mass="64233">MGEHEIVDLVAGIATVAERIGGAGDAVALREELARARSGAAAVVVVGEKKRGKSSLINALVGRPGLLPVEADVATTVHLVVRHAAEPRAVAVTEEHPGGIPIGLDDLPAYASLDPVTGRVRRSGVRSVEVGVPSDLLGSGLMLIDTPGVGGLVAGHAAITMATLNAADALMFVVNGSSELTASECRFLQRATERIATVFFVLTQIDKYPSWRDTLAANHELLAQHAPRYANAPWFAVSARKAAAGGRHLADSGVPELADALQARVASRADDLRSANLLQSAYSVARRLADQHEVRLRALAGDEELVRSTERQRAGLLELQAADAAWRRQLAEHFKKLDTQLRLTYQRLAADLRDAADYRVLHADPYELATLADDLDAGMRGIWMELETTVEHNLAELAGQLAWAFDEQGVDALSRTIAYPERLRDLPPLVIGDGGAAPVTGMHLVERYGPGMSIAFALGHIVLSSVNPLLLLGLGGFIGHSIHKQRAAREQAAQARVEAQRFVQSVFRELGTEVPAAVSQALEERITLFDRALSAKLAARRAELEQTLAESAAARNISAAELAQARAETEQRLALVRPLLERCVRLLSRPASPPALTSGAP</sequence>
<dbReference type="SUPFAM" id="SSF52540">
    <property type="entry name" value="P-loop containing nucleoside triphosphate hydrolases"/>
    <property type="match status" value="1"/>
</dbReference>
<dbReference type="InterPro" id="IPR027417">
    <property type="entry name" value="P-loop_NTPase"/>
</dbReference>
<feature type="domain" description="Dynamin N-terminal" evidence="2">
    <location>
        <begin position="43"/>
        <end position="203"/>
    </location>
</feature>
<keyword evidence="4" id="KW-1185">Reference proteome</keyword>
<dbReference type="InterPro" id="IPR051943">
    <property type="entry name" value="TRAFAC_Dynamin-like_GTPase"/>
</dbReference>
<gene>
    <name evidence="3" type="ORF">GCM10022255_066800</name>
</gene>
<feature type="transmembrane region" description="Helical" evidence="1">
    <location>
        <begin position="454"/>
        <end position="479"/>
    </location>
</feature>